<comment type="caution">
    <text evidence="10">The sequence shown here is derived from an EMBL/GenBank/DDBJ whole genome shotgun (WGS) entry which is preliminary data.</text>
</comment>
<organism evidence="10 11">
    <name type="scientific">Paraphoma chrysanthemicola</name>
    <dbReference type="NCBI Taxonomy" id="798071"/>
    <lineage>
        <taxon>Eukaryota</taxon>
        <taxon>Fungi</taxon>
        <taxon>Dikarya</taxon>
        <taxon>Ascomycota</taxon>
        <taxon>Pezizomycotina</taxon>
        <taxon>Dothideomycetes</taxon>
        <taxon>Pleosporomycetidae</taxon>
        <taxon>Pleosporales</taxon>
        <taxon>Pleosporineae</taxon>
        <taxon>Phaeosphaeriaceae</taxon>
        <taxon>Paraphoma</taxon>
    </lineage>
</organism>
<keyword evidence="11" id="KW-1185">Reference proteome</keyword>
<evidence type="ECO:0000256" key="6">
    <source>
        <dbReference type="ARBA" id="ARBA00023136"/>
    </source>
</evidence>
<feature type="compositionally biased region" description="Polar residues" evidence="7">
    <location>
        <begin position="10"/>
        <end position="19"/>
    </location>
</feature>
<evidence type="ECO:0000256" key="2">
    <source>
        <dbReference type="ARBA" id="ARBA00010642"/>
    </source>
</evidence>
<evidence type="ECO:0000256" key="5">
    <source>
        <dbReference type="ARBA" id="ARBA00022989"/>
    </source>
</evidence>
<keyword evidence="6 8" id="KW-0472">Membrane</keyword>
<dbReference type="PANTHER" id="PTHR31145">
    <property type="entry name" value="INTEGRAL MEMBRANE PROTEIN (AFU_ORTHOLOGUE AFUA_7G01610)"/>
    <property type="match status" value="1"/>
</dbReference>
<evidence type="ECO:0000256" key="1">
    <source>
        <dbReference type="ARBA" id="ARBA00004141"/>
    </source>
</evidence>
<evidence type="ECO:0000313" key="11">
    <source>
        <dbReference type="Proteomes" id="UP000813461"/>
    </source>
</evidence>
<feature type="region of interest" description="Disordered" evidence="7">
    <location>
        <begin position="937"/>
        <end position="1212"/>
    </location>
</feature>
<evidence type="ECO:0000256" key="7">
    <source>
        <dbReference type="SAM" id="MobiDB-lite"/>
    </source>
</evidence>
<gene>
    <name evidence="10" type="ORF">FB567DRAFT_517275</name>
</gene>
<reference evidence="10" key="1">
    <citation type="journal article" date="2021" name="Nat. Commun.">
        <title>Genetic determinants of endophytism in the Arabidopsis root mycobiome.</title>
        <authorList>
            <person name="Mesny F."/>
            <person name="Miyauchi S."/>
            <person name="Thiergart T."/>
            <person name="Pickel B."/>
            <person name="Atanasova L."/>
            <person name="Karlsson M."/>
            <person name="Huettel B."/>
            <person name="Barry K.W."/>
            <person name="Haridas S."/>
            <person name="Chen C."/>
            <person name="Bauer D."/>
            <person name="Andreopoulos W."/>
            <person name="Pangilinan J."/>
            <person name="LaButti K."/>
            <person name="Riley R."/>
            <person name="Lipzen A."/>
            <person name="Clum A."/>
            <person name="Drula E."/>
            <person name="Henrissat B."/>
            <person name="Kohler A."/>
            <person name="Grigoriev I.V."/>
            <person name="Martin F.M."/>
            <person name="Hacquard S."/>
        </authorList>
    </citation>
    <scope>NUCLEOTIDE SEQUENCE</scope>
    <source>
        <strain evidence="10">MPI-SDFR-AT-0120</strain>
    </source>
</reference>
<feature type="transmembrane region" description="Helical" evidence="8">
    <location>
        <begin position="581"/>
        <end position="598"/>
    </location>
</feature>
<feature type="compositionally biased region" description="Low complexity" evidence="7">
    <location>
        <begin position="1198"/>
        <end position="1212"/>
    </location>
</feature>
<feature type="transmembrane region" description="Helical" evidence="8">
    <location>
        <begin position="500"/>
        <end position="523"/>
    </location>
</feature>
<evidence type="ECO:0000256" key="4">
    <source>
        <dbReference type="ARBA" id="ARBA00022729"/>
    </source>
</evidence>
<feature type="region of interest" description="Disordered" evidence="7">
    <location>
        <begin position="895"/>
        <end position="923"/>
    </location>
</feature>
<feature type="compositionally biased region" description="Basic and acidic residues" evidence="7">
    <location>
        <begin position="867"/>
        <end position="883"/>
    </location>
</feature>
<feature type="transmembrane region" description="Helical" evidence="8">
    <location>
        <begin position="552"/>
        <end position="569"/>
    </location>
</feature>
<evidence type="ECO:0000256" key="8">
    <source>
        <dbReference type="SAM" id="Phobius"/>
    </source>
</evidence>
<keyword evidence="5 8" id="KW-1133">Transmembrane helix</keyword>
<evidence type="ECO:0000313" key="10">
    <source>
        <dbReference type="EMBL" id="KAH7092476.1"/>
    </source>
</evidence>
<feature type="transmembrane region" description="Helical" evidence="8">
    <location>
        <begin position="641"/>
        <end position="663"/>
    </location>
</feature>
<dbReference type="Pfam" id="PF06011">
    <property type="entry name" value="TRP"/>
    <property type="match status" value="1"/>
</dbReference>
<dbReference type="InterPro" id="IPR032800">
    <property type="entry name" value="TRP_N"/>
</dbReference>
<dbReference type="EMBL" id="JAGMVJ010000003">
    <property type="protein sequence ID" value="KAH7092476.1"/>
    <property type="molecule type" value="Genomic_DNA"/>
</dbReference>
<dbReference type="Pfam" id="PF14558">
    <property type="entry name" value="TRP_N"/>
    <property type="match status" value="1"/>
</dbReference>
<dbReference type="PANTHER" id="PTHR31145:SF6">
    <property type="entry name" value="INTEGRAL MEMBRANE PROTEIN (AFU_ORTHOLOGUE AFUA_7G01610)"/>
    <property type="match status" value="1"/>
</dbReference>
<protein>
    <recommendedName>
        <fullName evidence="9">ML-like domain-containing protein</fullName>
    </recommendedName>
</protein>
<feature type="compositionally biased region" description="Acidic residues" evidence="7">
    <location>
        <begin position="958"/>
        <end position="969"/>
    </location>
</feature>
<feature type="region of interest" description="Disordered" evidence="7">
    <location>
        <begin position="1"/>
        <end position="75"/>
    </location>
</feature>
<keyword evidence="3 8" id="KW-0812">Transmembrane</keyword>
<dbReference type="AlphaFoldDB" id="A0A8K0W240"/>
<comment type="subcellular location">
    <subcellularLocation>
        <location evidence="1">Membrane</location>
        <topology evidence="1">Multi-pass membrane protein</topology>
    </subcellularLocation>
</comment>
<keyword evidence="4" id="KW-0732">Signal</keyword>
<name>A0A8K0W240_9PLEO</name>
<accession>A0A8K0W240</accession>
<evidence type="ECO:0000259" key="9">
    <source>
        <dbReference type="SMART" id="SM01320"/>
    </source>
</evidence>
<dbReference type="GO" id="GO:0055085">
    <property type="term" value="P:transmembrane transport"/>
    <property type="evidence" value="ECO:0007669"/>
    <property type="project" value="TreeGrafter"/>
</dbReference>
<feature type="region of interest" description="Disordered" evidence="7">
    <location>
        <begin position="688"/>
        <end position="709"/>
    </location>
</feature>
<feature type="transmembrane region" description="Helical" evidence="8">
    <location>
        <begin position="79"/>
        <end position="103"/>
    </location>
</feature>
<comment type="similarity">
    <text evidence="2">Belongs to the transient receptor potential (TRP) ion channel family.</text>
</comment>
<feature type="transmembrane region" description="Helical" evidence="8">
    <location>
        <begin position="610"/>
        <end position="629"/>
    </location>
</feature>
<feature type="compositionally biased region" description="Basic residues" evidence="7">
    <location>
        <begin position="691"/>
        <end position="701"/>
    </location>
</feature>
<feature type="transmembrane region" description="Helical" evidence="8">
    <location>
        <begin position="290"/>
        <end position="309"/>
    </location>
</feature>
<feature type="transmembrane region" description="Helical" evidence="8">
    <location>
        <begin position="418"/>
        <end position="447"/>
    </location>
</feature>
<feature type="transmembrane region" description="Helical" evidence="8">
    <location>
        <begin position="467"/>
        <end position="488"/>
    </location>
</feature>
<feature type="region of interest" description="Disordered" evidence="7">
    <location>
        <begin position="752"/>
        <end position="883"/>
    </location>
</feature>
<dbReference type="InterPro" id="IPR010308">
    <property type="entry name" value="TRP_C"/>
</dbReference>
<sequence length="1212" mass="131950">MRISVAEPAQSPQPTQTDALTARQARRHEGGGFRAMMAHNIRRDGALPSRGIPRLEIPNHQPTQRPPKSRRKRGSPPSFCGLPMLLLFLAVTTFLPQASAVFVNFENCLERVFLTDANRSPYLQFTPQYVWAAFNNTAPSRALNITVFGNVSGQTSFGPYPDRNNESWRDPKSTFGKIVDVDGNNNKYTTLFSSYKVLTYSAANPPAQQFCNTVINRTCPIGPAFTANASIPEEFPSFSVEHDFGSTYAFATWASTLRIVSGNADAQALGCISANITPDLGHTLANALRYLPAAILALVAIATVFAATSSPWGTTNLYRWTSNYGRDEDLLRLVTPGFGDCLQYIQFIVLAGSLSLNYPGFFQPVVSQASWSVLLFNQSFVSHGNGSQSLVDGIYFANGTYGLTRMGQYVGMTKERDIWACMAIFLLVLIGIVVVIIQLGFIGRWVLRVLTHTQGGDLTEKNWPFTAGNIIRIVFNFFMLPIICLSLFQLVVAPRSPGSVVATAVILLIVVAGSATWIFWFIFTTRPRAHLFDDLPTVLTYGPLYNTYSDDAAPFAFIPVLLTIIRGIAIGAIQPSGIAQIIMLAICEVILILTLHAFKPFQSNTSMNAYHTFFSAVRLTCILLSVAFVPSLGVSEAPKGWIGYAILLLHAIVLVFGFFLNALQTIIEVIARLGSSGDQRGGLTTVFGKRQLSKRNNHRTQRSSLNSNAAMLNEESKNIQLMDSRSRSLSGSSAILLNGPYDRESQRASMGFEGFSQGDYSNTGGTSPGTPGTNATPFNFLGGSSAQSSRRPTMGTTLDAADPYYRPPRPRKHTMDSIGPGQSGRHPSVTADIADAPYSDNVDVEAGDVGEGPSRASGTPAPAYLRTHRDDSDPNLERRNKTDYSVRESDFYYGLRGPALSSQPTRKRKTGPADPMSPVSSATGWFKNLNLLGGRKKEKSKGFEVVRSTRMPPQMMAVDEEEHSADDQQEPYRDSPESPPRNRTAPAVAPASVLSGERRRSSSSFSDISDELEHERANRVSAMAPTLGPIETGGGIELPSRIGSRASRATQNRGPPSRAPTIPRRNSRRTQSTDAAILQDRLSTVMDDSVPSTPAFRTSRHNQHLQPAPSGMPIRLPFGSSEPSPERSPGHSAASSLYPNDGINDFNVPPPPIGAPGDRPLSTGYVQHHMTKDSLQSDGYDAGSHLEASAEFVDRSRSGSTQRSGRTQYSRS</sequence>
<feature type="domain" description="ML-like" evidence="9">
    <location>
        <begin position="98"/>
        <end position="283"/>
    </location>
</feature>
<proteinExistence type="inferred from homology"/>
<dbReference type="Proteomes" id="UP000813461">
    <property type="component" value="Unassembled WGS sequence"/>
</dbReference>
<evidence type="ECO:0000256" key="3">
    <source>
        <dbReference type="ARBA" id="ARBA00022692"/>
    </source>
</evidence>
<dbReference type="InterPro" id="IPR040241">
    <property type="entry name" value="TRP_Flc/Pkd2-like"/>
</dbReference>
<feature type="compositionally biased region" description="Low complexity" evidence="7">
    <location>
        <begin position="761"/>
        <end position="774"/>
    </location>
</feature>
<dbReference type="OrthoDB" id="5312224at2759"/>
<dbReference type="SMART" id="SM01320">
    <property type="entry name" value="TRP_N"/>
    <property type="match status" value="1"/>
</dbReference>
<feature type="compositionally biased region" description="Polar residues" evidence="7">
    <location>
        <begin position="782"/>
        <end position="796"/>
    </location>
</feature>
<dbReference type="GO" id="GO:0016020">
    <property type="term" value="C:membrane"/>
    <property type="evidence" value="ECO:0007669"/>
    <property type="project" value="UniProtKB-SubCell"/>
</dbReference>